<dbReference type="GO" id="GO:0006352">
    <property type="term" value="P:DNA-templated transcription initiation"/>
    <property type="evidence" value="ECO:0007669"/>
    <property type="project" value="InterPro"/>
</dbReference>
<dbReference type="EMBL" id="SOFF01000010">
    <property type="protein sequence ID" value="TFB93832.1"/>
    <property type="molecule type" value="Genomic_DNA"/>
</dbReference>
<dbReference type="InterPro" id="IPR013325">
    <property type="entry name" value="RNA_pol_sigma_r2"/>
</dbReference>
<dbReference type="STRING" id="1424661.SAMN05216281_1075"/>
<dbReference type="AlphaFoldDB" id="A0A1H8G2I1"/>
<organism evidence="1 2">
    <name type="scientific">Cryobacterium luteum</name>
    <dbReference type="NCBI Taxonomy" id="1424661"/>
    <lineage>
        <taxon>Bacteria</taxon>
        <taxon>Bacillati</taxon>
        <taxon>Actinomycetota</taxon>
        <taxon>Actinomycetes</taxon>
        <taxon>Micrococcales</taxon>
        <taxon>Microbacteriaceae</taxon>
        <taxon>Cryobacterium</taxon>
    </lineage>
</organism>
<dbReference type="GO" id="GO:0003700">
    <property type="term" value="F:DNA-binding transcription factor activity"/>
    <property type="evidence" value="ECO:0007669"/>
    <property type="project" value="InterPro"/>
</dbReference>
<dbReference type="Proteomes" id="UP000297654">
    <property type="component" value="Unassembled WGS sequence"/>
</dbReference>
<sequence length="124" mass="13897">MRARSQPTRADRPADVEVNTEIGVRTSEINAWTAAVETLLQCSARGNRTAFAQLYDMMAVPVYAVILTRATNGPQAERLLLEVFLGLWERCPLYPQGSRSAVPWILAYAEQTADYDELLPLRPM</sequence>
<proteinExistence type="predicted"/>
<dbReference type="Gene3D" id="1.10.1740.10">
    <property type="match status" value="1"/>
</dbReference>
<evidence type="ECO:0000313" key="2">
    <source>
        <dbReference type="Proteomes" id="UP000297654"/>
    </source>
</evidence>
<reference evidence="1 2" key="1">
    <citation type="submission" date="2019-03" db="EMBL/GenBank/DDBJ databases">
        <title>Genomics of glacier-inhabiting Cryobacterium strains.</title>
        <authorList>
            <person name="Liu Q."/>
            <person name="Xin Y.-H."/>
        </authorList>
    </citation>
    <scope>NUCLEOTIDE SEQUENCE [LARGE SCALE GENOMIC DNA]</scope>
    <source>
        <strain evidence="1 2">Hh15</strain>
    </source>
</reference>
<accession>A0A1H8G2I1</accession>
<dbReference type="OrthoDB" id="3698333at2"/>
<keyword evidence="2" id="KW-1185">Reference proteome</keyword>
<dbReference type="RefSeq" id="WP_134360422.1">
    <property type="nucleotide sequence ID" value="NZ_FOCN01000007.1"/>
</dbReference>
<protein>
    <submittedName>
        <fullName evidence="1">Uncharacterized protein</fullName>
    </submittedName>
</protein>
<gene>
    <name evidence="1" type="ORF">E3O10_02165</name>
</gene>
<comment type="caution">
    <text evidence="1">The sequence shown here is derived from an EMBL/GenBank/DDBJ whole genome shotgun (WGS) entry which is preliminary data.</text>
</comment>
<dbReference type="SUPFAM" id="SSF88946">
    <property type="entry name" value="Sigma2 domain of RNA polymerase sigma factors"/>
    <property type="match status" value="1"/>
</dbReference>
<evidence type="ECO:0000313" key="1">
    <source>
        <dbReference type="EMBL" id="TFB93832.1"/>
    </source>
</evidence>
<name>A0A1H8G2I1_9MICO</name>